<organism evidence="3 4">
    <name type="scientific">Vibrio cidicii</name>
    <dbReference type="NCBI Taxonomy" id="1763883"/>
    <lineage>
        <taxon>Bacteria</taxon>
        <taxon>Pseudomonadati</taxon>
        <taxon>Pseudomonadota</taxon>
        <taxon>Gammaproteobacteria</taxon>
        <taxon>Vibrionales</taxon>
        <taxon>Vibrionaceae</taxon>
        <taxon>Vibrio</taxon>
    </lineage>
</organism>
<name>A0A151KTR8_9VIBR</name>
<dbReference type="Gene3D" id="3.30.750.44">
    <property type="match status" value="1"/>
</dbReference>
<dbReference type="AlphaFoldDB" id="A0A151KTR8"/>
<dbReference type="GO" id="GO:0008236">
    <property type="term" value="F:serine-type peptidase activity"/>
    <property type="evidence" value="ECO:0007669"/>
    <property type="project" value="InterPro"/>
</dbReference>
<feature type="domain" description="Tail specific protease" evidence="2">
    <location>
        <begin position="271"/>
        <end position="464"/>
    </location>
</feature>
<protein>
    <recommendedName>
        <fullName evidence="2">Tail specific protease domain-containing protein</fullName>
    </recommendedName>
</protein>
<dbReference type="PANTHER" id="PTHR11261">
    <property type="entry name" value="INTERPHOTORECEPTOR RETINOID-BINDING PROTEIN"/>
    <property type="match status" value="1"/>
</dbReference>
<gene>
    <name evidence="3" type="ORF">ATY37_20420</name>
</gene>
<dbReference type="Proteomes" id="UP000075346">
    <property type="component" value="Unassembled WGS sequence"/>
</dbReference>
<dbReference type="Pfam" id="PF03572">
    <property type="entry name" value="Peptidase_S41"/>
    <property type="match status" value="1"/>
</dbReference>
<dbReference type="InterPro" id="IPR005151">
    <property type="entry name" value="Tail-specific_protease"/>
</dbReference>
<accession>A0A151KTR8</accession>
<feature type="signal peptide" evidence="1">
    <location>
        <begin position="1"/>
        <end position="26"/>
    </location>
</feature>
<evidence type="ECO:0000313" key="4">
    <source>
        <dbReference type="Proteomes" id="UP000075346"/>
    </source>
</evidence>
<dbReference type="PROSITE" id="PS51257">
    <property type="entry name" value="PROKAR_LIPOPROTEIN"/>
    <property type="match status" value="1"/>
</dbReference>
<dbReference type="GO" id="GO:0006508">
    <property type="term" value="P:proteolysis"/>
    <property type="evidence" value="ECO:0007669"/>
    <property type="project" value="InterPro"/>
</dbReference>
<dbReference type="PANTHER" id="PTHR11261:SF3">
    <property type="entry name" value="RETINOL-BINDING PROTEIN 3"/>
    <property type="match status" value="1"/>
</dbReference>
<evidence type="ECO:0000259" key="2">
    <source>
        <dbReference type="SMART" id="SM00245"/>
    </source>
</evidence>
<evidence type="ECO:0000313" key="3">
    <source>
        <dbReference type="EMBL" id="KYN83040.1"/>
    </source>
</evidence>
<dbReference type="EMBL" id="LOBR01000090">
    <property type="protein sequence ID" value="KYN83040.1"/>
    <property type="molecule type" value="Genomic_DNA"/>
</dbReference>
<dbReference type="SMART" id="SM00245">
    <property type="entry name" value="TSPc"/>
    <property type="match status" value="1"/>
</dbReference>
<sequence length="487" mass="55193">MQKILCSHIIAACVLLSGCNSSDKYADPNAINGDQYTGTWIAPAYGEAMVVERNRVLYYQYTSEYCIQSDTDNGSNADLEENYWQISVDQQRMRQVLSLYGIDQREPEYIKTDILPESCLQNLVKKKNESGYTADASRDFDFFWKMFYEYYPTFNKRNVDWESQRSELSVSLDANSSDETLFYALAEMIEPLGDSHVTVMLDGSDDEGVNFTRGVTLIDRITEEYISNNGSIDNDQQYSQYLSYLEEQSELVDQIRLSYASDIENIKQAANGNLTWYINSDNIGYLGIENMIFFSGDNTDDISFVEEIDALQSAMQQAMSDLTDTSGLIIDIRKNPGGFDGASQLIARYFLDSERELYSKQARLGDSRTELEIYKLQPVNNSYTKPIVLLTSAMTTSAAEVFALMMRNLPHVTLIGESTQGALSDVLSKSLPNGFKIDLVNEYYLSPEGDFFEVEGVPVDYIREFGTETQRLNHMDDAIELAIELLN</sequence>
<dbReference type="Gene3D" id="3.90.226.10">
    <property type="entry name" value="2-enoyl-CoA Hydratase, Chain A, domain 1"/>
    <property type="match status" value="1"/>
</dbReference>
<feature type="chain" id="PRO_5007583585" description="Tail specific protease domain-containing protein" evidence="1">
    <location>
        <begin position="27"/>
        <end position="487"/>
    </location>
</feature>
<keyword evidence="1" id="KW-0732">Signal</keyword>
<evidence type="ECO:0000256" key="1">
    <source>
        <dbReference type="SAM" id="SignalP"/>
    </source>
</evidence>
<dbReference type="RefSeq" id="WP_061897930.1">
    <property type="nucleotide sequence ID" value="NZ_LOBR01000090.1"/>
</dbReference>
<dbReference type="InterPro" id="IPR029045">
    <property type="entry name" value="ClpP/crotonase-like_dom_sf"/>
</dbReference>
<dbReference type="CDD" id="cd07563">
    <property type="entry name" value="Peptidase_S41_IRBP"/>
    <property type="match status" value="1"/>
</dbReference>
<proteinExistence type="predicted"/>
<reference evidence="4" key="1">
    <citation type="submission" date="2015-12" db="EMBL/GenBank/DDBJ databases">
        <authorList>
            <person name="Shamseldin A."/>
            <person name="Moawad H."/>
            <person name="Abd El-Rahim W.M."/>
            <person name="Sadowsky M.J."/>
        </authorList>
    </citation>
    <scope>NUCLEOTIDE SEQUENCE [LARGE SCALE GENOMIC DNA]</scope>
    <source>
        <strain evidence="4">2538-88</strain>
    </source>
</reference>
<dbReference type="SUPFAM" id="SSF52096">
    <property type="entry name" value="ClpP/crotonase"/>
    <property type="match status" value="1"/>
</dbReference>
<comment type="caution">
    <text evidence="3">The sequence shown here is derived from an EMBL/GenBank/DDBJ whole genome shotgun (WGS) entry which is preliminary data.</text>
</comment>